<dbReference type="PANTHER" id="PTHR34385">
    <property type="entry name" value="D-ALANYL-D-ALANINE CARBOXYPEPTIDASE"/>
    <property type="match status" value="1"/>
</dbReference>
<reference evidence="3 4" key="1">
    <citation type="submission" date="2018-07" db="EMBL/GenBank/DDBJ databases">
        <title>Arthrobacter sp. nov., isolated from raw cow's milk with high bacterial count.</title>
        <authorList>
            <person name="Hahne J."/>
            <person name="Isele D."/>
            <person name="Lipski A."/>
        </authorList>
    </citation>
    <scope>NUCLEOTIDE SEQUENCE [LARGE SCALE GENOMIC DNA]</scope>
    <source>
        <strain evidence="3 4">JZ R-35</strain>
    </source>
</reference>
<dbReference type="InterPro" id="IPR058193">
    <property type="entry name" value="VanY/YodJ_core_dom"/>
</dbReference>
<protein>
    <submittedName>
        <fullName evidence="3">D-alanyl-D-alanine carboxypeptidase family protein</fullName>
    </submittedName>
</protein>
<feature type="region of interest" description="Disordered" evidence="1">
    <location>
        <begin position="28"/>
        <end position="86"/>
    </location>
</feature>
<dbReference type="Gene3D" id="3.30.1380.10">
    <property type="match status" value="1"/>
</dbReference>
<keyword evidence="4" id="KW-1185">Reference proteome</keyword>
<dbReference type="PANTHER" id="PTHR34385:SF1">
    <property type="entry name" value="PEPTIDOGLYCAN L-ALANYL-D-GLUTAMATE ENDOPEPTIDASE CWLK"/>
    <property type="match status" value="1"/>
</dbReference>
<accession>A0A399J8H9</accession>
<feature type="compositionally biased region" description="Low complexity" evidence="1">
    <location>
        <begin position="50"/>
        <end position="82"/>
    </location>
</feature>
<dbReference type="InterPro" id="IPR009045">
    <property type="entry name" value="Zn_M74/Hedgehog-like"/>
</dbReference>
<gene>
    <name evidence="3" type="ORF">DWB68_12050</name>
</gene>
<dbReference type="Pfam" id="PF02557">
    <property type="entry name" value="VanY"/>
    <property type="match status" value="1"/>
</dbReference>
<comment type="caution">
    <text evidence="3">The sequence shown here is derived from an EMBL/GenBank/DDBJ whole genome shotgun (WGS) entry which is preliminary data.</text>
</comment>
<keyword evidence="3" id="KW-0121">Carboxypeptidase</keyword>
<dbReference type="CDD" id="cd14852">
    <property type="entry name" value="LD-carboxypeptidase"/>
    <property type="match status" value="1"/>
</dbReference>
<name>A0A399J8H9_9MICC</name>
<dbReference type="EMBL" id="QQXK01000025">
    <property type="protein sequence ID" value="RII41564.1"/>
    <property type="molecule type" value="Genomic_DNA"/>
</dbReference>
<keyword evidence="3" id="KW-0378">Hydrolase</keyword>
<dbReference type="AlphaFoldDB" id="A0A399J8H9"/>
<dbReference type="SUPFAM" id="SSF55166">
    <property type="entry name" value="Hedgehog/DD-peptidase"/>
    <property type="match status" value="1"/>
</dbReference>
<feature type="region of interest" description="Disordered" evidence="1">
    <location>
        <begin position="154"/>
        <end position="194"/>
    </location>
</feature>
<evidence type="ECO:0000313" key="4">
    <source>
        <dbReference type="Proteomes" id="UP000265419"/>
    </source>
</evidence>
<evidence type="ECO:0000313" key="3">
    <source>
        <dbReference type="EMBL" id="RII41564.1"/>
    </source>
</evidence>
<dbReference type="InterPro" id="IPR052179">
    <property type="entry name" value="DD-CPase-like"/>
</dbReference>
<sequence length="259" mass="27655">MVCIVATMLSVALVALKFGMRDRAEARASLPGPVVSTPAPLPNGAKPEVSTTPTASSTPLPGPAQRPAQRPAKAPTAPTDPASFGVLVNKDRALNPTSYVPKDLTKVNGEEIRSDAGAALRQLIKAADKAGHQLTLRSGYRSAAYQQQLHERYAAEDGEAEADRKSARPGHSEHQTGLGADVTSSDHPELDQDFGSTAAGKWMAQHATEYGFIVRFPQGKESVTGYMWEPWHLRYLGKDLAADFVASGAATLEEYYGVD</sequence>
<evidence type="ECO:0000259" key="2">
    <source>
        <dbReference type="Pfam" id="PF02557"/>
    </source>
</evidence>
<keyword evidence="3" id="KW-0645">Protease</keyword>
<dbReference type="InterPro" id="IPR003709">
    <property type="entry name" value="VanY-like_core_dom"/>
</dbReference>
<dbReference type="GO" id="GO:0004180">
    <property type="term" value="F:carboxypeptidase activity"/>
    <property type="evidence" value="ECO:0007669"/>
    <property type="project" value="UniProtKB-KW"/>
</dbReference>
<dbReference type="Proteomes" id="UP000265419">
    <property type="component" value="Unassembled WGS sequence"/>
</dbReference>
<proteinExistence type="predicted"/>
<feature type="compositionally biased region" description="Basic and acidic residues" evidence="1">
    <location>
        <begin position="154"/>
        <end position="174"/>
    </location>
</feature>
<dbReference type="GO" id="GO:0006508">
    <property type="term" value="P:proteolysis"/>
    <property type="evidence" value="ECO:0007669"/>
    <property type="project" value="InterPro"/>
</dbReference>
<feature type="domain" description="D-alanyl-D-alanine carboxypeptidase-like core" evidence="2">
    <location>
        <begin position="111"/>
        <end position="238"/>
    </location>
</feature>
<evidence type="ECO:0000256" key="1">
    <source>
        <dbReference type="SAM" id="MobiDB-lite"/>
    </source>
</evidence>
<organism evidence="3 4">
    <name type="scientific">Galactobacter valiniphilus</name>
    <dbReference type="NCBI Taxonomy" id="2676122"/>
    <lineage>
        <taxon>Bacteria</taxon>
        <taxon>Bacillati</taxon>
        <taxon>Actinomycetota</taxon>
        <taxon>Actinomycetes</taxon>
        <taxon>Micrococcales</taxon>
        <taxon>Micrococcaceae</taxon>
        <taxon>Galactobacter</taxon>
    </lineage>
</organism>